<protein>
    <submittedName>
        <fullName evidence="8">Glucose/arabinose dehydrogenase, beta-propeller fold</fullName>
    </submittedName>
</protein>
<dbReference type="Gene3D" id="1.10.760.10">
    <property type="entry name" value="Cytochrome c-like domain"/>
    <property type="match status" value="1"/>
</dbReference>
<evidence type="ECO:0000259" key="7">
    <source>
        <dbReference type="PROSITE" id="PS51007"/>
    </source>
</evidence>
<dbReference type="Pfam" id="PF07995">
    <property type="entry name" value="GSDH"/>
    <property type="match status" value="1"/>
</dbReference>
<dbReference type="OrthoDB" id="9770043at2"/>
<dbReference type="Proteomes" id="UP000184532">
    <property type="component" value="Unassembled WGS sequence"/>
</dbReference>
<dbReference type="RefSeq" id="WP_084732534.1">
    <property type="nucleotide sequence ID" value="NZ_FQWL01000001.1"/>
</dbReference>
<dbReference type="InterPro" id="IPR036909">
    <property type="entry name" value="Cyt_c-like_dom_sf"/>
</dbReference>
<keyword evidence="3 6" id="KW-0479">Metal-binding</keyword>
<dbReference type="SUPFAM" id="SSF50952">
    <property type="entry name" value="Soluble quinoprotein glucose dehydrogenase"/>
    <property type="match status" value="1"/>
</dbReference>
<evidence type="ECO:0000313" key="9">
    <source>
        <dbReference type="Proteomes" id="UP000184532"/>
    </source>
</evidence>
<evidence type="ECO:0000256" key="6">
    <source>
        <dbReference type="PROSITE-ProRule" id="PRU00433"/>
    </source>
</evidence>
<evidence type="ECO:0000256" key="4">
    <source>
        <dbReference type="ARBA" id="ARBA00022982"/>
    </source>
</evidence>
<proteinExistence type="predicted"/>
<dbReference type="PANTHER" id="PTHR19328:SF75">
    <property type="entry name" value="ALDOSE SUGAR DEHYDROGENASE YLII"/>
    <property type="match status" value="1"/>
</dbReference>
<dbReference type="PRINTS" id="PR00605">
    <property type="entry name" value="CYTCHROMECIC"/>
</dbReference>
<dbReference type="InterPro" id="IPR011041">
    <property type="entry name" value="Quinoprot_gluc/sorb_DH_b-prop"/>
</dbReference>
<dbReference type="InterPro" id="IPR009056">
    <property type="entry name" value="Cyt_c-like_dom"/>
</dbReference>
<dbReference type="GO" id="GO:0020037">
    <property type="term" value="F:heme binding"/>
    <property type="evidence" value="ECO:0007669"/>
    <property type="project" value="InterPro"/>
</dbReference>
<dbReference type="AlphaFoldDB" id="A0A1M5IRB5"/>
<evidence type="ECO:0000256" key="2">
    <source>
        <dbReference type="ARBA" id="ARBA00022617"/>
    </source>
</evidence>
<feature type="domain" description="Cytochrome c" evidence="7">
    <location>
        <begin position="62"/>
        <end position="136"/>
    </location>
</feature>
<name>A0A1M5IRB5_9FLAO</name>
<keyword evidence="5 6" id="KW-0408">Iron</keyword>
<gene>
    <name evidence="8" type="ORF">SAMN04488116_0863</name>
</gene>
<dbReference type="PROSITE" id="PS51007">
    <property type="entry name" value="CYTC"/>
    <property type="match status" value="1"/>
</dbReference>
<dbReference type="InterPro" id="IPR012938">
    <property type="entry name" value="Glc/Sorbosone_DH"/>
</dbReference>
<keyword evidence="2 6" id="KW-0349">Heme</keyword>
<dbReference type="EMBL" id="FQWL01000001">
    <property type="protein sequence ID" value="SHG30510.1"/>
    <property type="molecule type" value="Genomic_DNA"/>
</dbReference>
<keyword evidence="1" id="KW-0813">Transport</keyword>
<dbReference type="GO" id="GO:0009055">
    <property type="term" value="F:electron transfer activity"/>
    <property type="evidence" value="ECO:0007669"/>
    <property type="project" value="InterPro"/>
</dbReference>
<dbReference type="STRING" id="570519.SAMN04488116_0863"/>
<dbReference type="PANTHER" id="PTHR19328">
    <property type="entry name" value="HEDGEHOG-INTERACTING PROTEIN"/>
    <property type="match status" value="1"/>
</dbReference>
<evidence type="ECO:0000313" key="8">
    <source>
        <dbReference type="EMBL" id="SHG30510.1"/>
    </source>
</evidence>
<keyword evidence="4" id="KW-0249">Electron transport</keyword>
<evidence type="ECO:0000256" key="1">
    <source>
        <dbReference type="ARBA" id="ARBA00022448"/>
    </source>
</evidence>
<dbReference type="InterPro" id="IPR011042">
    <property type="entry name" value="6-blade_b-propeller_TolB-like"/>
</dbReference>
<organism evidence="8 9">
    <name type="scientific">Flagellimonas flava</name>
    <dbReference type="NCBI Taxonomy" id="570519"/>
    <lineage>
        <taxon>Bacteria</taxon>
        <taxon>Pseudomonadati</taxon>
        <taxon>Bacteroidota</taxon>
        <taxon>Flavobacteriia</taxon>
        <taxon>Flavobacteriales</taxon>
        <taxon>Flavobacteriaceae</taxon>
        <taxon>Flagellimonas</taxon>
    </lineage>
</organism>
<dbReference type="SUPFAM" id="SSF46626">
    <property type="entry name" value="Cytochrome c"/>
    <property type="match status" value="1"/>
</dbReference>
<dbReference type="Gene3D" id="2.120.10.30">
    <property type="entry name" value="TolB, C-terminal domain"/>
    <property type="match status" value="1"/>
</dbReference>
<evidence type="ECO:0000256" key="5">
    <source>
        <dbReference type="ARBA" id="ARBA00023004"/>
    </source>
</evidence>
<reference evidence="9" key="1">
    <citation type="submission" date="2016-11" db="EMBL/GenBank/DDBJ databases">
        <authorList>
            <person name="Varghese N."/>
            <person name="Submissions S."/>
        </authorList>
    </citation>
    <scope>NUCLEOTIDE SEQUENCE [LARGE SCALE GENOMIC DNA]</scope>
    <source>
        <strain evidence="9">DSM 22638</strain>
    </source>
</reference>
<dbReference type="InterPro" id="IPR008168">
    <property type="entry name" value="Cyt_C_IC"/>
</dbReference>
<dbReference type="Pfam" id="PF13442">
    <property type="entry name" value="Cytochrome_CBB3"/>
    <property type="match status" value="1"/>
</dbReference>
<sequence>MAPITSNRYSDLDFKLTHTFQWSKTIVKLAWVFLVSILLSCNNSLEPVLPEEEESDPDNEIVDLPDVALTYRNQCGGCHGQDLGSFVERDWTYGNSAEDVIQSINDGYSSNGMPAYESALSAQEIEDLANYILTEIDGKTKAMLEEENPDLSGLISSDDLTFRLETITDEIPGIPWGIEQLPNGEILVTERGGGLFLVHNNKQLSEITGVPAAVSQGQGGLLDVLIHPDFENNAFVYLSYSRANPNNSSERTTAVARARLEGNNLVDVQNIFTALPYLNSTHHYGSRLTFDNNGYLYVSVGDRGYRDVYPQELDNAIGKIHRIHDDGQIPTDNPFYNTSGAVNSIFTYGTRNPQGMSLHPETGALWEGEHGPQGGDEINILEAGNNNGWPVISYGINYDGTTFTDLTELDGMEQPVHYWTPSIAPCGMTFVSGDFYGNWKNDLFVSSLKFEYLQRLKMDGNEVVGHENLLNGIGRVRDAQMGTDGYLYIVVEGPGRLIRLVPEQ</sequence>
<keyword evidence="9" id="KW-1185">Reference proteome</keyword>
<dbReference type="GO" id="GO:0005506">
    <property type="term" value="F:iron ion binding"/>
    <property type="evidence" value="ECO:0007669"/>
    <property type="project" value="InterPro"/>
</dbReference>
<evidence type="ECO:0000256" key="3">
    <source>
        <dbReference type="ARBA" id="ARBA00022723"/>
    </source>
</evidence>
<accession>A0A1M5IRB5</accession>